<name>A0AAV4MAD0_9ARAC</name>
<gene>
    <name evidence="14" type="ORF">CDAR_427631</name>
</gene>
<keyword evidence="15" id="KW-1185">Reference proteome</keyword>
<evidence type="ECO:0000256" key="7">
    <source>
        <dbReference type="ARBA" id="ARBA00023136"/>
    </source>
</evidence>
<proteinExistence type="inferred from homology"/>
<dbReference type="InterPro" id="IPR017452">
    <property type="entry name" value="GPCR_Rhodpsn_7TM"/>
</dbReference>
<dbReference type="GO" id="GO:0004977">
    <property type="term" value="F:melanocortin receptor activity"/>
    <property type="evidence" value="ECO:0007669"/>
    <property type="project" value="InterPro"/>
</dbReference>
<comment type="similarity">
    <text evidence="2">Belongs to the G-protein coupled receptor 1 family.</text>
</comment>
<evidence type="ECO:0000256" key="2">
    <source>
        <dbReference type="ARBA" id="ARBA00010663"/>
    </source>
</evidence>
<dbReference type="SUPFAM" id="SSF81321">
    <property type="entry name" value="Family A G protein-coupled receptor-like"/>
    <property type="match status" value="1"/>
</dbReference>
<dbReference type="EMBL" id="BPLQ01000269">
    <property type="protein sequence ID" value="GIX69388.1"/>
    <property type="molecule type" value="Genomic_DNA"/>
</dbReference>
<sequence>MMFLLIRIFFPWNRCLVSQDAGYQIFATCSTFYVPLVVILILYWRIFQVARKRIRHKPGAKSCVQPKENPMVHMSHDNKSSPSTQITETTTTNGNPTTSDATPSLKNKNKKTRENLEAKRERKAAKTLAIITGVFVICWLPFFVTAILMAVCRLPSCEPNPYLFSFFLWLGYANSMLNPIIYTIFSPDFRNAFERVLCGKKRSRMR</sequence>
<organism evidence="14 15">
    <name type="scientific">Caerostris darwini</name>
    <dbReference type="NCBI Taxonomy" id="1538125"/>
    <lineage>
        <taxon>Eukaryota</taxon>
        <taxon>Metazoa</taxon>
        <taxon>Ecdysozoa</taxon>
        <taxon>Arthropoda</taxon>
        <taxon>Chelicerata</taxon>
        <taxon>Arachnida</taxon>
        <taxon>Araneae</taxon>
        <taxon>Araneomorphae</taxon>
        <taxon>Entelegynae</taxon>
        <taxon>Araneoidea</taxon>
        <taxon>Araneidae</taxon>
        <taxon>Caerostris</taxon>
    </lineage>
</organism>
<keyword evidence="6" id="KW-0297">G-protein coupled receptor</keyword>
<keyword evidence="9 14" id="KW-0675">Receptor</keyword>
<keyword evidence="8" id="KW-1015">Disulfide bond</keyword>
<evidence type="ECO:0000256" key="4">
    <source>
        <dbReference type="ARBA" id="ARBA00022692"/>
    </source>
</evidence>
<evidence type="ECO:0000256" key="11">
    <source>
        <dbReference type="SAM" id="MobiDB-lite"/>
    </source>
</evidence>
<evidence type="ECO:0000313" key="14">
    <source>
        <dbReference type="EMBL" id="GIX69388.1"/>
    </source>
</evidence>
<keyword evidence="4 12" id="KW-0812">Transmembrane</keyword>
<dbReference type="PRINTS" id="PR00534">
    <property type="entry name" value="MCRFAMILY"/>
</dbReference>
<dbReference type="Proteomes" id="UP001054837">
    <property type="component" value="Unassembled WGS sequence"/>
</dbReference>
<dbReference type="GO" id="GO:0005886">
    <property type="term" value="C:plasma membrane"/>
    <property type="evidence" value="ECO:0007669"/>
    <property type="project" value="UniProtKB-SubCell"/>
</dbReference>
<feature type="compositionally biased region" description="Low complexity" evidence="11">
    <location>
        <begin position="80"/>
        <end position="102"/>
    </location>
</feature>
<feature type="transmembrane region" description="Helical" evidence="12">
    <location>
        <begin position="128"/>
        <end position="151"/>
    </location>
</feature>
<dbReference type="PROSITE" id="PS50262">
    <property type="entry name" value="G_PROTEIN_RECEP_F1_2"/>
    <property type="match status" value="1"/>
</dbReference>
<keyword evidence="10" id="KW-0807">Transducer</keyword>
<feature type="transmembrane region" description="Helical" evidence="12">
    <location>
        <begin position="163"/>
        <end position="185"/>
    </location>
</feature>
<comment type="subcellular location">
    <subcellularLocation>
        <location evidence="1">Cell membrane</location>
        <topology evidence="1">Multi-pass membrane protein</topology>
    </subcellularLocation>
</comment>
<dbReference type="Gene3D" id="1.20.1070.10">
    <property type="entry name" value="Rhodopsin 7-helix transmembrane proteins"/>
    <property type="match status" value="1"/>
</dbReference>
<keyword evidence="5 12" id="KW-1133">Transmembrane helix</keyword>
<feature type="region of interest" description="Disordered" evidence="11">
    <location>
        <begin position="60"/>
        <end position="118"/>
    </location>
</feature>
<keyword evidence="7 12" id="KW-0472">Membrane</keyword>
<keyword evidence="3" id="KW-1003">Cell membrane</keyword>
<evidence type="ECO:0000256" key="10">
    <source>
        <dbReference type="ARBA" id="ARBA00023224"/>
    </source>
</evidence>
<evidence type="ECO:0000256" key="3">
    <source>
        <dbReference type="ARBA" id="ARBA00022475"/>
    </source>
</evidence>
<dbReference type="InterPro" id="IPR000276">
    <property type="entry name" value="GPCR_Rhodpsn"/>
</dbReference>
<dbReference type="Pfam" id="PF00001">
    <property type="entry name" value="7tm_1"/>
    <property type="match status" value="1"/>
</dbReference>
<evidence type="ECO:0000256" key="6">
    <source>
        <dbReference type="ARBA" id="ARBA00023040"/>
    </source>
</evidence>
<evidence type="ECO:0000259" key="13">
    <source>
        <dbReference type="PROSITE" id="PS50262"/>
    </source>
</evidence>
<evidence type="ECO:0000256" key="1">
    <source>
        <dbReference type="ARBA" id="ARBA00004651"/>
    </source>
</evidence>
<dbReference type="PANTHER" id="PTHR24248">
    <property type="entry name" value="ADRENERGIC RECEPTOR-RELATED G-PROTEIN COUPLED RECEPTOR"/>
    <property type="match status" value="1"/>
</dbReference>
<dbReference type="AlphaFoldDB" id="A0AAV4MAD0"/>
<reference evidence="14 15" key="1">
    <citation type="submission" date="2021-06" db="EMBL/GenBank/DDBJ databases">
        <title>Caerostris darwini draft genome.</title>
        <authorList>
            <person name="Kono N."/>
            <person name="Arakawa K."/>
        </authorList>
    </citation>
    <scope>NUCLEOTIDE SEQUENCE [LARGE SCALE GENOMIC DNA]</scope>
</reference>
<evidence type="ECO:0000256" key="12">
    <source>
        <dbReference type="SAM" id="Phobius"/>
    </source>
</evidence>
<feature type="domain" description="G-protein coupled receptors family 1 profile" evidence="13">
    <location>
        <begin position="15"/>
        <end position="182"/>
    </location>
</feature>
<accession>A0AAV4MAD0</accession>
<evidence type="ECO:0000256" key="5">
    <source>
        <dbReference type="ARBA" id="ARBA00022989"/>
    </source>
</evidence>
<evidence type="ECO:0000313" key="15">
    <source>
        <dbReference type="Proteomes" id="UP001054837"/>
    </source>
</evidence>
<evidence type="ECO:0000256" key="8">
    <source>
        <dbReference type="ARBA" id="ARBA00023157"/>
    </source>
</evidence>
<dbReference type="PANTHER" id="PTHR24248:SF125">
    <property type="entry name" value="DOPAMINE D2-LIKE RECEPTOR"/>
    <property type="match status" value="1"/>
</dbReference>
<evidence type="ECO:0000256" key="9">
    <source>
        <dbReference type="ARBA" id="ARBA00023170"/>
    </source>
</evidence>
<protein>
    <submittedName>
        <fullName evidence="14">5-hydroxytryptamine receptor</fullName>
    </submittedName>
</protein>
<dbReference type="InterPro" id="IPR001671">
    <property type="entry name" value="Melcrt_ACTH_rcpt"/>
</dbReference>
<dbReference type="PRINTS" id="PR00237">
    <property type="entry name" value="GPCRRHODOPSN"/>
</dbReference>
<comment type="caution">
    <text evidence="14">The sequence shown here is derived from an EMBL/GenBank/DDBJ whole genome shotgun (WGS) entry which is preliminary data.</text>
</comment>
<feature type="transmembrane region" description="Helical" evidence="12">
    <location>
        <begin position="25"/>
        <end position="47"/>
    </location>
</feature>